<dbReference type="Proteomes" id="UP001381693">
    <property type="component" value="Unassembled WGS sequence"/>
</dbReference>
<keyword evidence="2" id="KW-1185">Reference proteome</keyword>
<comment type="caution">
    <text evidence="1">The sequence shown here is derived from an EMBL/GenBank/DDBJ whole genome shotgun (WGS) entry which is preliminary data.</text>
</comment>
<evidence type="ECO:0000313" key="1">
    <source>
        <dbReference type="EMBL" id="KAK7069307.1"/>
    </source>
</evidence>
<reference evidence="1 2" key="1">
    <citation type="submission" date="2023-11" db="EMBL/GenBank/DDBJ databases">
        <title>Halocaridina rubra genome assembly.</title>
        <authorList>
            <person name="Smith C."/>
        </authorList>
    </citation>
    <scope>NUCLEOTIDE SEQUENCE [LARGE SCALE GENOMIC DNA]</scope>
    <source>
        <strain evidence="1">EP-1</strain>
        <tissue evidence="1">Whole</tissue>
    </source>
</reference>
<dbReference type="AlphaFoldDB" id="A0AAN9A4K0"/>
<organism evidence="1 2">
    <name type="scientific">Halocaridina rubra</name>
    <name type="common">Hawaiian red shrimp</name>
    <dbReference type="NCBI Taxonomy" id="373956"/>
    <lineage>
        <taxon>Eukaryota</taxon>
        <taxon>Metazoa</taxon>
        <taxon>Ecdysozoa</taxon>
        <taxon>Arthropoda</taxon>
        <taxon>Crustacea</taxon>
        <taxon>Multicrustacea</taxon>
        <taxon>Malacostraca</taxon>
        <taxon>Eumalacostraca</taxon>
        <taxon>Eucarida</taxon>
        <taxon>Decapoda</taxon>
        <taxon>Pleocyemata</taxon>
        <taxon>Caridea</taxon>
        <taxon>Atyoidea</taxon>
        <taxon>Atyidae</taxon>
        <taxon>Halocaridina</taxon>
    </lineage>
</organism>
<protein>
    <submittedName>
        <fullName evidence="1">Uncharacterized protein</fullName>
    </submittedName>
</protein>
<accession>A0AAN9A4K0</accession>
<evidence type="ECO:0000313" key="2">
    <source>
        <dbReference type="Proteomes" id="UP001381693"/>
    </source>
</evidence>
<proteinExistence type="predicted"/>
<name>A0AAN9A4K0_HALRR</name>
<sequence length="99" mass="11031">MCHVLSAADVKPSKGFGVLFSSDVYYLLKITLAVTFLRFPIAYCGCVHLPIHDDERKTVVKSAQLGCLLVRKNNLLSETELLEFSGKLEGTERISNLEE</sequence>
<gene>
    <name evidence="1" type="ORF">SK128_012747</name>
</gene>
<dbReference type="EMBL" id="JAXCGZ010016986">
    <property type="protein sequence ID" value="KAK7069307.1"/>
    <property type="molecule type" value="Genomic_DNA"/>
</dbReference>